<keyword evidence="4" id="KW-1185">Reference proteome</keyword>
<dbReference type="CDD" id="cd11613">
    <property type="entry name" value="SAF_AH_GD"/>
    <property type="match status" value="1"/>
</dbReference>
<organism evidence="3 4">
    <name type="scientific">Anaerotignum neopropionicum</name>
    <dbReference type="NCBI Taxonomy" id="36847"/>
    <lineage>
        <taxon>Bacteria</taxon>
        <taxon>Bacillati</taxon>
        <taxon>Bacillota</taxon>
        <taxon>Clostridia</taxon>
        <taxon>Lachnospirales</taxon>
        <taxon>Anaerotignaceae</taxon>
        <taxon>Anaerotignum</taxon>
    </lineage>
</organism>
<evidence type="ECO:0000313" key="4">
    <source>
        <dbReference type="Proteomes" id="UP000070539"/>
    </source>
</evidence>
<proteinExistence type="predicted"/>
<dbReference type="PANTHER" id="PTHR30536">
    <property type="entry name" value="ALTRONATE/GALACTARATE DEHYDRATASE"/>
    <property type="match status" value="1"/>
</dbReference>
<dbReference type="Pfam" id="PF08666">
    <property type="entry name" value="SAF"/>
    <property type="match status" value="1"/>
</dbReference>
<keyword evidence="1 3" id="KW-0456">Lyase</keyword>
<dbReference type="GO" id="GO:0008789">
    <property type="term" value="F:altronate dehydratase activity"/>
    <property type="evidence" value="ECO:0007669"/>
    <property type="project" value="UniProtKB-EC"/>
</dbReference>
<dbReference type="OrthoDB" id="9804574at2"/>
<dbReference type="EC" id="4.2.1.7" evidence="3"/>
<dbReference type="AlphaFoldDB" id="A0A136WFY5"/>
<dbReference type="SMART" id="SM00858">
    <property type="entry name" value="SAF"/>
    <property type="match status" value="1"/>
</dbReference>
<dbReference type="InterPro" id="IPR052172">
    <property type="entry name" value="UxaA_altronate/galactarate_dh"/>
</dbReference>
<evidence type="ECO:0000313" key="3">
    <source>
        <dbReference type="EMBL" id="KXL53313.1"/>
    </source>
</evidence>
<dbReference type="Gene3D" id="2.30.130.110">
    <property type="match status" value="1"/>
</dbReference>
<evidence type="ECO:0000259" key="2">
    <source>
        <dbReference type="SMART" id="SM00858"/>
    </source>
</evidence>
<gene>
    <name evidence="3" type="primary">uxaA_1</name>
    <name evidence="3" type="ORF">CLNEO_12840</name>
</gene>
<comment type="caution">
    <text evidence="3">The sequence shown here is derived from an EMBL/GenBank/DDBJ whole genome shotgun (WGS) entry which is preliminary data.</text>
</comment>
<dbReference type="InterPro" id="IPR013974">
    <property type="entry name" value="SAF"/>
</dbReference>
<reference evidence="3 4" key="1">
    <citation type="submission" date="2016-01" db="EMBL/GenBank/DDBJ databases">
        <title>Genome sequence of Clostridium neopropionicum X4, DSM-3847.</title>
        <authorList>
            <person name="Poehlein A."/>
            <person name="Beck M.H."/>
            <person name="Bengelsdorf F.R."/>
            <person name="Daniel R."/>
            <person name="Duerre P."/>
        </authorList>
    </citation>
    <scope>NUCLEOTIDE SEQUENCE [LARGE SCALE GENOMIC DNA]</scope>
    <source>
        <strain evidence="3 4">DSM-3847</strain>
    </source>
</reference>
<dbReference type="Proteomes" id="UP000070539">
    <property type="component" value="Unassembled WGS sequence"/>
</dbReference>
<dbReference type="PANTHER" id="PTHR30536:SF5">
    <property type="entry name" value="ALTRONATE DEHYDRATASE"/>
    <property type="match status" value="1"/>
</dbReference>
<protein>
    <submittedName>
        <fullName evidence="3">Altronate dehydratase</fullName>
        <ecNumber evidence="3">4.2.1.7</ecNumber>
    </submittedName>
</protein>
<evidence type="ECO:0000256" key="1">
    <source>
        <dbReference type="ARBA" id="ARBA00023239"/>
    </source>
</evidence>
<dbReference type="EMBL" id="LRVM01000003">
    <property type="protein sequence ID" value="KXL53313.1"/>
    <property type="molecule type" value="Genomic_DNA"/>
</dbReference>
<name>A0A136WFY5_9FIRM</name>
<dbReference type="STRING" id="36847.CLNEO_12840"/>
<feature type="domain" description="SAF" evidence="2">
    <location>
        <begin position="11"/>
        <end position="82"/>
    </location>
</feature>
<sequence length="94" mass="10735">MNPILKIHEKDNVGTCLRLLEAGEVVHWESFSLIVREEIPQYHKIALADISLHSPIYKYGQIIGLATQKISQGEYVHVHNIESIRGRGDKKEEC</sequence>
<dbReference type="GO" id="GO:0019698">
    <property type="term" value="P:D-galacturonate catabolic process"/>
    <property type="evidence" value="ECO:0007669"/>
    <property type="project" value="TreeGrafter"/>
</dbReference>
<accession>A0A136WFY5</accession>
<dbReference type="InterPro" id="IPR044144">
    <property type="entry name" value="SAF_UxaA/GarD"/>
</dbReference>
<dbReference type="RefSeq" id="WP_066086207.1">
    <property type="nucleotide sequence ID" value="NZ_LRVM01000003.1"/>
</dbReference>